<accession>A0ABN8NS36</accession>
<feature type="compositionally biased region" description="Polar residues" evidence="1">
    <location>
        <begin position="37"/>
        <end position="54"/>
    </location>
</feature>
<reference evidence="2 3" key="1">
    <citation type="submission" date="2022-05" db="EMBL/GenBank/DDBJ databases">
        <authorList>
            <consortium name="Genoscope - CEA"/>
            <person name="William W."/>
        </authorList>
    </citation>
    <scope>NUCLEOTIDE SEQUENCE [LARGE SCALE GENOMIC DNA]</scope>
</reference>
<evidence type="ECO:0000313" key="2">
    <source>
        <dbReference type="EMBL" id="CAH3115219.1"/>
    </source>
</evidence>
<sequence>MTPSLAVTDTNMQLAEKKIGDGEQEKVDATAALSVLDDTQSTPRISKQSQSDTEWTPGFSAGRDFQDSESESECPARPKSRVLDVFNSSMSNLAEIAGKQSIDPLKSQLEHREDCSEMEKQTYARTAKEACQLVCHVIAPRDGEKLFQVVQQQQNGGIARDTGLEALIAAYKKAPSKALKTQILSIYAKRFTVTELKAIHRPFENLSDRQIKKQEQDLSLTSIRMWHLVAEH</sequence>
<gene>
    <name evidence="2" type="ORF">PLOB_00023499</name>
</gene>
<keyword evidence="3" id="KW-1185">Reference proteome</keyword>
<evidence type="ECO:0000256" key="1">
    <source>
        <dbReference type="SAM" id="MobiDB-lite"/>
    </source>
</evidence>
<evidence type="ECO:0008006" key="4">
    <source>
        <dbReference type="Google" id="ProtNLM"/>
    </source>
</evidence>
<name>A0ABN8NS36_9CNID</name>
<comment type="caution">
    <text evidence="2">The sequence shown here is derived from an EMBL/GenBank/DDBJ whole genome shotgun (WGS) entry which is preliminary data.</text>
</comment>
<organism evidence="2 3">
    <name type="scientific">Porites lobata</name>
    <dbReference type="NCBI Taxonomy" id="104759"/>
    <lineage>
        <taxon>Eukaryota</taxon>
        <taxon>Metazoa</taxon>
        <taxon>Cnidaria</taxon>
        <taxon>Anthozoa</taxon>
        <taxon>Hexacorallia</taxon>
        <taxon>Scleractinia</taxon>
        <taxon>Fungiina</taxon>
        <taxon>Poritidae</taxon>
        <taxon>Porites</taxon>
    </lineage>
</organism>
<feature type="region of interest" description="Disordered" evidence="1">
    <location>
        <begin position="34"/>
        <end position="77"/>
    </location>
</feature>
<evidence type="ECO:0000313" key="3">
    <source>
        <dbReference type="Proteomes" id="UP001159405"/>
    </source>
</evidence>
<dbReference type="Proteomes" id="UP001159405">
    <property type="component" value="Unassembled WGS sequence"/>
</dbReference>
<dbReference type="EMBL" id="CALNXK010000028">
    <property type="protein sequence ID" value="CAH3115219.1"/>
    <property type="molecule type" value="Genomic_DNA"/>
</dbReference>
<protein>
    <recommendedName>
        <fullName evidence="4">Vitellogenin</fullName>
    </recommendedName>
</protein>
<proteinExistence type="predicted"/>